<dbReference type="GO" id="GO:0016301">
    <property type="term" value="F:kinase activity"/>
    <property type="evidence" value="ECO:0007669"/>
    <property type="project" value="UniProtKB-KW"/>
</dbReference>
<dbReference type="InterPro" id="IPR027417">
    <property type="entry name" value="P-loop_NTPase"/>
</dbReference>
<proteinExistence type="predicted"/>
<keyword evidence="2" id="KW-1185">Reference proteome</keyword>
<evidence type="ECO:0000313" key="1">
    <source>
        <dbReference type="EMBL" id="SEQ88076.1"/>
    </source>
</evidence>
<keyword evidence="1" id="KW-0808">Transferase</keyword>
<gene>
    <name evidence="1" type="ORF">SAMN05216232_3550</name>
</gene>
<protein>
    <submittedName>
        <fullName evidence="1">Predicted kinase</fullName>
    </submittedName>
</protein>
<dbReference type="Gene3D" id="3.40.50.300">
    <property type="entry name" value="P-loop containing nucleotide triphosphate hydrolases"/>
    <property type="match status" value="1"/>
</dbReference>
<reference evidence="1 2" key="1">
    <citation type="submission" date="2016-10" db="EMBL/GenBank/DDBJ databases">
        <authorList>
            <person name="Varghese N."/>
            <person name="Submissions S."/>
        </authorList>
    </citation>
    <scope>NUCLEOTIDE SEQUENCE [LARGE SCALE GENOMIC DNA]</scope>
    <source>
        <strain evidence="1 2">CGMCC 1.7734</strain>
    </source>
</reference>
<organism evidence="1 2">
    <name type="scientific">Virgibacillus subterraneus</name>
    <dbReference type="NCBI Taxonomy" id="621109"/>
    <lineage>
        <taxon>Bacteria</taxon>
        <taxon>Bacillati</taxon>
        <taxon>Bacillota</taxon>
        <taxon>Bacilli</taxon>
        <taxon>Bacillales</taxon>
        <taxon>Bacillaceae</taxon>
        <taxon>Virgibacillus</taxon>
    </lineage>
</organism>
<name>A0A1H9JMM1_9BACI</name>
<accession>A0A1H9JMM1</accession>
<keyword evidence="1" id="KW-0418">Kinase</keyword>
<dbReference type="Pfam" id="PF13671">
    <property type="entry name" value="AAA_33"/>
    <property type="match status" value="1"/>
</dbReference>
<sequence length="189" mass="21830">MKGVKDMRLAVITVGKTHSGKTIFARTLEQGLPNSLMIDQDNHAEFINTFYNTLQPKQHPNTLKYAVSQTIVDYAVNQTNLHLIISNSNRKRKDRFELLKQFHEKGFISILVHFNFPDHILQTRVTESQRSTNILRSASNFEEVLNRQQTDTLKEEVSDPKEGEADHLFVVEDNEEVESVIQRIIRIAQ</sequence>
<dbReference type="Proteomes" id="UP000198733">
    <property type="component" value="Unassembled WGS sequence"/>
</dbReference>
<dbReference type="SUPFAM" id="SSF52540">
    <property type="entry name" value="P-loop containing nucleoside triphosphate hydrolases"/>
    <property type="match status" value="1"/>
</dbReference>
<comment type="caution">
    <text evidence="1">The sequence shown here is derived from an EMBL/GenBank/DDBJ whole genome shotgun (WGS) entry which is preliminary data.</text>
</comment>
<evidence type="ECO:0000313" key="2">
    <source>
        <dbReference type="Proteomes" id="UP000198733"/>
    </source>
</evidence>
<dbReference type="EMBL" id="FOEH01000007">
    <property type="protein sequence ID" value="SEQ88076.1"/>
    <property type="molecule type" value="Genomic_DNA"/>
</dbReference>